<dbReference type="GO" id="GO:0009228">
    <property type="term" value="P:thiamine biosynthetic process"/>
    <property type="evidence" value="ECO:0007669"/>
    <property type="project" value="TreeGrafter"/>
</dbReference>
<dbReference type="GO" id="GO:0005829">
    <property type="term" value="C:cytosol"/>
    <property type="evidence" value="ECO:0007669"/>
    <property type="project" value="TreeGrafter"/>
</dbReference>
<dbReference type="InterPro" id="IPR013749">
    <property type="entry name" value="PM/HMP-P_kinase-1"/>
</dbReference>
<dbReference type="GO" id="GO:0008902">
    <property type="term" value="F:hydroxymethylpyrimidine kinase activity"/>
    <property type="evidence" value="ECO:0007669"/>
    <property type="project" value="TreeGrafter"/>
</dbReference>
<dbReference type="OrthoDB" id="10028886at2759"/>
<keyword evidence="4" id="KW-1185">Reference proteome</keyword>
<dbReference type="SUPFAM" id="SSF48613">
    <property type="entry name" value="Heme oxygenase-like"/>
    <property type="match status" value="1"/>
</dbReference>
<dbReference type="STRING" id="619300.G3AMN6"/>
<dbReference type="RefSeq" id="XP_007374995.1">
    <property type="nucleotide sequence ID" value="XM_007374933.1"/>
</dbReference>
<dbReference type="Pfam" id="PF03070">
    <property type="entry name" value="TENA_THI-4"/>
    <property type="match status" value="1"/>
</dbReference>
<sequence length="381" mass="42790">MEFVVALQKSLQCTNLLVKGGHIPFTADHKRATDYSHTDDLKVLDVLYESASDSISVFESHYIITKDSHGTGCTLASAIAANIAKDKDLDEAIPISIDYIHKGMVSMGKKLGFGNGPLNHIVVPANSTSAIVHGSHVDAINIINGSGSFLEYCETHPKVKDNWKKYVEHPFVKVLAENNLPFDKFLYYLKQDYHYLINYAQMHGLAASTAPTYQQTHAQATIIGEIVTEIEKHKEKLCKKYNIDYERDMDLDLGLNPGKACVDYCNYLLDVGKKEDFLGIKVALAPCLLGYGEAADYGQRIREDTTGLGVLDDREQSDIYSSWLDDYTSDWYTNAYNEGKQALDQLVQTTQLNPKRIQELVDIFNDVTLLEVNFWDEVLEL</sequence>
<evidence type="ECO:0000313" key="3">
    <source>
        <dbReference type="EMBL" id="EGW33480.1"/>
    </source>
</evidence>
<evidence type="ECO:0008006" key="5">
    <source>
        <dbReference type="Google" id="ProtNLM"/>
    </source>
</evidence>
<dbReference type="OMA" id="ADCARNE"/>
<feature type="domain" description="Pyridoxamine kinase/Phosphomethylpyrimidine kinase" evidence="2">
    <location>
        <begin position="6"/>
        <end position="119"/>
    </location>
</feature>
<dbReference type="InParanoid" id="G3AMN6"/>
<dbReference type="Proteomes" id="UP000000709">
    <property type="component" value="Unassembled WGS sequence"/>
</dbReference>
<gene>
    <name evidence="3" type="ORF">SPAPADRAFT_60829</name>
</gene>
<dbReference type="HOGENOM" id="CLU_020520_2_1_1"/>
<reference evidence="3 4" key="1">
    <citation type="journal article" date="2011" name="Proc. Natl. Acad. Sci. U.S.A.">
        <title>Comparative genomics of xylose-fermenting fungi for enhanced biofuel production.</title>
        <authorList>
            <person name="Wohlbach D.J."/>
            <person name="Kuo A."/>
            <person name="Sato T.K."/>
            <person name="Potts K.M."/>
            <person name="Salamov A.A."/>
            <person name="LaButti K.M."/>
            <person name="Sun H."/>
            <person name="Clum A."/>
            <person name="Pangilinan J.L."/>
            <person name="Lindquist E.A."/>
            <person name="Lucas S."/>
            <person name="Lapidus A."/>
            <person name="Jin M."/>
            <person name="Gunawan C."/>
            <person name="Balan V."/>
            <person name="Dale B.E."/>
            <person name="Jeffries T.W."/>
            <person name="Zinkel R."/>
            <person name="Barry K.W."/>
            <person name="Grigoriev I.V."/>
            <person name="Gasch A.P."/>
        </authorList>
    </citation>
    <scope>NUCLEOTIDE SEQUENCE [LARGE SCALE GENOMIC DNA]</scope>
    <source>
        <strain evidence="4">NRRL Y-27907 / 11-Y1</strain>
    </source>
</reference>
<evidence type="ECO:0000259" key="2">
    <source>
        <dbReference type="Pfam" id="PF08543"/>
    </source>
</evidence>
<dbReference type="FunFam" id="1.20.910.10:FF:000003">
    <property type="entry name" value="Hydroxymethylpyrimidine/phosphomethylpyrimidine kinase THI20"/>
    <property type="match status" value="1"/>
</dbReference>
<evidence type="ECO:0000313" key="4">
    <source>
        <dbReference type="Proteomes" id="UP000000709"/>
    </source>
</evidence>
<dbReference type="FunCoup" id="G3AMN6">
    <property type="interactions" value="770"/>
</dbReference>
<dbReference type="KEGG" id="spaa:SPAPADRAFT_60829"/>
<evidence type="ECO:0000259" key="1">
    <source>
        <dbReference type="Pfam" id="PF03070"/>
    </source>
</evidence>
<dbReference type="EMBL" id="GL996501">
    <property type="protein sequence ID" value="EGW33480.1"/>
    <property type="molecule type" value="Genomic_DNA"/>
</dbReference>
<dbReference type="CDD" id="cd19367">
    <property type="entry name" value="TenA_C_ScTHI20-like"/>
    <property type="match status" value="1"/>
</dbReference>
<dbReference type="GeneID" id="18873592"/>
<name>G3AMN6_SPAPN</name>
<organism evidence="4">
    <name type="scientific">Spathaspora passalidarum (strain NRRL Y-27907 / 11-Y1)</name>
    <dbReference type="NCBI Taxonomy" id="619300"/>
    <lineage>
        <taxon>Eukaryota</taxon>
        <taxon>Fungi</taxon>
        <taxon>Dikarya</taxon>
        <taxon>Ascomycota</taxon>
        <taxon>Saccharomycotina</taxon>
        <taxon>Pichiomycetes</taxon>
        <taxon>Debaryomycetaceae</taxon>
        <taxon>Spathaspora</taxon>
    </lineage>
</organism>
<dbReference type="InterPro" id="IPR016084">
    <property type="entry name" value="Haem_Oase-like_multi-hlx"/>
</dbReference>
<proteinExistence type="predicted"/>
<dbReference type="GO" id="GO:0008972">
    <property type="term" value="F:phosphomethylpyrimidine kinase activity"/>
    <property type="evidence" value="ECO:0007669"/>
    <property type="project" value="TreeGrafter"/>
</dbReference>
<protein>
    <recommendedName>
        <fullName evidence="5">Thiaminase-2/PQQC domain-containing protein</fullName>
    </recommendedName>
</protein>
<dbReference type="SUPFAM" id="SSF53613">
    <property type="entry name" value="Ribokinase-like"/>
    <property type="match status" value="1"/>
</dbReference>
<dbReference type="InterPro" id="IPR004305">
    <property type="entry name" value="Thiaminase-2/PQQC"/>
</dbReference>
<feature type="domain" description="Thiaminase-2/PQQC" evidence="1">
    <location>
        <begin position="156"/>
        <end position="380"/>
    </location>
</feature>
<dbReference type="Gene3D" id="1.20.910.10">
    <property type="entry name" value="Heme oxygenase-like"/>
    <property type="match status" value="1"/>
</dbReference>
<dbReference type="PANTHER" id="PTHR20858">
    <property type="entry name" value="PHOSPHOMETHYLPYRIMIDINE KINASE"/>
    <property type="match status" value="1"/>
</dbReference>
<dbReference type="AlphaFoldDB" id="G3AMN6"/>
<dbReference type="InterPro" id="IPR029056">
    <property type="entry name" value="Ribokinase-like"/>
</dbReference>
<dbReference type="Gene3D" id="3.40.1190.20">
    <property type="match status" value="1"/>
</dbReference>
<dbReference type="eggNOG" id="KOG2598">
    <property type="taxonomic scope" value="Eukaryota"/>
</dbReference>
<accession>G3AMN6</accession>
<dbReference type="Pfam" id="PF08543">
    <property type="entry name" value="Phos_pyr_kin"/>
    <property type="match status" value="1"/>
</dbReference>
<dbReference type="PANTHER" id="PTHR20858:SF17">
    <property type="entry name" value="HYDROXYMETHYLPYRIMIDINE_PHOSPHOMETHYLPYRIMIDINE KINASE THI20-RELATED"/>
    <property type="match status" value="1"/>
</dbReference>